<reference evidence="1 2" key="1">
    <citation type="submission" date="2018-06" db="EMBL/GenBank/DDBJ databases">
        <authorList>
            <consortium name="Pathogen Informatics"/>
            <person name="Doyle S."/>
        </authorList>
    </citation>
    <scope>NUCLEOTIDE SEQUENCE [LARGE SCALE GENOMIC DNA]</scope>
    <source>
        <strain evidence="1 2">NCTC12151</strain>
    </source>
</reference>
<dbReference type="Proteomes" id="UP000249005">
    <property type="component" value="Chromosome 1"/>
</dbReference>
<gene>
    <name evidence="1" type="ORF">NCTC12151_01599</name>
</gene>
<dbReference type="EMBL" id="LS483470">
    <property type="protein sequence ID" value="SQI40234.1"/>
    <property type="molecule type" value="Genomic_DNA"/>
</dbReference>
<proteinExistence type="predicted"/>
<name>A0A2X4XU51_9GAMM</name>
<accession>A0A2X4XU51</accession>
<sequence length="129" mass="14693">MAHSGRDMDYRVYLSVNDFYDVQLSHLYSAAYEEPEWLRTGGSIATTISGYTEWVSGTSPTVSLGWDWELRYENASCRFVKTGPIFSNIAFKSTEGSELILCDEAHLQQVLSDKIGSIKWEHEILHHIT</sequence>
<dbReference type="Pfam" id="PF16245">
    <property type="entry name" value="DUF4902"/>
    <property type="match status" value="1"/>
</dbReference>
<evidence type="ECO:0008006" key="3">
    <source>
        <dbReference type="Google" id="ProtNLM"/>
    </source>
</evidence>
<dbReference type="InterPro" id="IPR032598">
    <property type="entry name" value="RsaM-like"/>
</dbReference>
<evidence type="ECO:0000313" key="1">
    <source>
        <dbReference type="EMBL" id="SQI40234.1"/>
    </source>
</evidence>
<dbReference type="KEGG" id="lri:NCTC12151_01599"/>
<evidence type="ECO:0000313" key="2">
    <source>
        <dbReference type="Proteomes" id="UP000249005"/>
    </source>
</evidence>
<protein>
    <recommendedName>
        <fullName evidence="3">DUF4902 domain-containing protein</fullName>
    </recommendedName>
</protein>
<dbReference type="Gene3D" id="3.10.450.610">
    <property type="match status" value="1"/>
</dbReference>
<organism evidence="1 2">
    <name type="scientific">Leminorella richardii</name>
    <dbReference type="NCBI Taxonomy" id="158841"/>
    <lineage>
        <taxon>Bacteria</taxon>
        <taxon>Pseudomonadati</taxon>
        <taxon>Pseudomonadota</taxon>
        <taxon>Gammaproteobacteria</taxon>
        <taxon>Enterobacterales</taxon>
        <taxon>Budviciaceae</taxon>
        <taxon>Leminorella</taxon>
    </lineage>
</organism>
<dbReference type="AlphaFoldDB" id="A0A2X4XU51"/>
<keyword evidence="2" id="KW-1185">Reference proteome</keyword>